<proteinExistence type="predicted"/>
<keyword evidence="4" id="KW-1185">Reference proteome</keyword>
<organism evidence="3 4">
    <name type="scientific">Micromonospora coxensis</name>
    <dbReference type="NCBI Taxonomy" id="356852"/>
    <lineage>
        <taxon>Bacteria</taxon>
        <taxon>Bacillati</taxon>
        <taxon>Actinomycetota</taxon>
        <taxon>Actinomycetes</taxon>
        <taxon>Micromonosporales</taxon>
        <taxon>Micromonosporaceae</taxon>
        <taxon>Micromonospora</taxon>
    </lineage>
</organism>
<dbReference type="AlphaFoldDB" id="A0A1C5IX10"/>
<gene>
    <name evidence="3" type="ORF">GA0070614_3544</name>
</gene>
<evidence type="ECO:0000313" key="3">
    <source>
        <dbReference type="EMBL" id="SCG62753.1"/>
    </source>
</evidence>
<evidence type="ECO:0000313" key="4">
    <source>
        <dbReference type="Proteomes" id="UP000198215"/>
    </source>
</evidence>
<dbReference type="EMBL" id="LT607753">
    <property type="protein sequence ID" value="SCG62753.1"/>
    <property type="molecule type" value="Genomic_DNA"/>
</dbReference>
<feature type="compositionally biased region" description="Low complexity" evidence="1">
    <location>
        <begin position="9"/>
        <end position="52"/>
    </location>
</feature>
<accession>A0A1C5IX10</accession>
<evidence type="ECO:0000256" key="1">
    <source>
        <dbReference type="SAM" id="MobiDB-lite"/>
    </source>
</evidence>
<feature type="transmembrane region" description="Helical" evidence="2">
    <location>
        <begin position="112"/>
        <end position="134"/>
    </location>
</feature>
<dbReference type="Proteomes" id="UP000198215">
    <property type="component" value="Chromosome I"/>
</dbReference>
<keyword evidence="2" id="KW-1133">Transmembrane helix</keyword>
<feature type="region of interest" description="Disordered" evidence="1">
    <location>
        <begin position="1"/>
        <end position="67"/>
    </location>
</feature>
<dbReference type="OrthoDB" id="3405841at2"/>
<sequence length="148" mass="14433">MSAPPVTPPTTAFPAAPPASARAAAPAPQWAAGGASPFPAAPPAGIGRPGTPYRGGPDLASTAYGGTDGPGFATVSFPANNPLENSGSLTGHILAQGWSETPATEKSRTARVVVVLAASLGLLVAISVLVVLLAGDAMDGLVGNVLTK</sequence>
<dbReference type="RefSeq" id="WP_157745025.1">
    <property type="nucleotide sequence ID" value="NZ_LT607753.1"/>
</dbReference>
<keyword evidence="2" id="KW-0812">Transmembrane</keyword>
<protein>
    <submittedName>
        <fullName evidence="3">Uncharacterized protein</fullName>
    </submittedName>
</protein>
<evidence type="ECO:0000256" key="2">
    <source>
        <dbReference type="SAM" id="Phobius"/>
    </source>
</evidence>
<reference evidence="4" key="1">
    <citation type="submission" date="2016-06" db="EMBL/GenBank/DDBJ databases">
        <authorList>
            <person name="Varghese N."/>
            <person name="Submissions Spin"/>
        </authorList>
    </citation>
    <scope>NUCLEOTIDE SEQUENCE [LARGE SCALE GENOMIC DNA]</scope>
    <source>
        <strain evidence="4">DSM 45161</strain>
    </source>
</reference>
<keyword evidence="2" id="KW-0472">Membrane</keyword>
<name>A0A1C5IX10_9ACTN</name>